<dbReference type="NCBIfam" id="TIGR01733">
    <property type="entry name" value="AA-adenyl-dom"/>
    <property type="match status" value="3"/>
</dbReference>
<dbReference type="CDD" id="cd19545">
    <property type="entry name" value="FUM14_C_NRPS-like"/>
    <property type="match status" value="1"/>
</dbReference>
<dbReference type="OrthoDB" id="416786at2759"/>
<feature type="domain" description="Carrier" evidence="5">
    <location>
        <begin position="2556"/>
        <end position="2632"/>
    </location>
</feature>
<sequence length="4172" mass="459240">MEGRRDILQRLGDEALLEIAAACEVKVDDIEDVYPCSPWQRAAIAGSTKQSNTFFFRSITTIPADMDPDRVCEAFHTITRRNAVLRTRIVDLPAGLVQVVLRNPPAFDRSTDLEEYLRRDEAEQKQMGLGSPLLRLALIECTLVITIHHSIYDITSSKAWLQDVAAQYRGQAVEQRTPYKNFIDYLSTINEEMAQAFWKGRFSHTPSIYPALPEGHVPLATNSISRKIACPALTSRKVTMSQIPFYVEVTWAMVASTYTSGDTIAFGQLLSGRVPRLRQLANTLGPIATTIPVQVKLDSSTTIAELIKIRARERRQVNSSDALHYDMAKIRAVSEEARVASSYQTIINVDPHVAGGRDGGTGSQGSFVQGLAPYCLSLAFQLAEKHVVVDASYDPHVMDERQMRRVLHMFEYFLQILTNSPPTLKLGDIPRISPQDLSELFSWNSTFPEPVEQSLHGIFQAQSSRAPQEKAVDAWDGFATYAELDDMTTRLAQELIRNGLVVGDRVAVLVDRSLLAVVSLLAIQKAGGCCVPINMTDPLARKVLVIGKSGAKIVLTSMEEIFEPSNEGAQLLRINLDTIKEYPRSLEADLPTVSANDLAYLLFTSGSTGTPKGVMLEHRSLATALTSLREPLGLGIGDRHLQFASLVWDISLCEIFGALLFGSCVCIPSNQDRESGLAAYIRDQRIDFAISTPTLIRTLSPSEVPALRRITSIGEVVDPNAASIWGDKIHFVNAWGPCESSIMSTCHKLTPDAPFQDTIGRPLGCAVWITDPADPDKLAAIGSVGELLVEGVTVARGYMDEPAKTAAAFIQTPTWAKKRSVQPPHPTRFYRTGDLARYYPDGTISFIGRQDNQVKIRGVRFELDEVEHHIVCQADIVRDAMVTVHSSSPGRKDVVAILSFNDHSIPNDVSLGEIPGDHHAKMAKHLKTVQAYVDTRLPSYMAPRYWLAVQRLPRTVSEKLDRTAIKKWVAKQDPSSWLSPDQQHTESVDGLTSVLTAQEIAMRAVWSSVLSMPEPQLHKERSFIALGGDSITAMQAATRLRKAGYRISVASLLLSKSLAEAAEKAESITEKISEVNNFDDVAPVADAGPEGINTKEIDEVMSERLTQVGFTPSDVNSVLPCTPMQEGILFAQARDTEGAYLDRIVFKVTFAQGQEKIDVKRLGDAWNAVCSANSILRTTFTSGLIDDSAFQQVVLDQNEPEVAYSHLSSLMVSDPNDTAALLELPRSMFQDGRPSHHLLLIEASESLAYMVLDISHALADATSIFLLGKQLGRAYGSTTSLPKSLDFAHYVSHLKKYDEASSQAYWQEYLSDVRPCLISAPGAISEPSESMIVRGAIDDCISNGPRINAFCHEHETTAASLLQVAWTLALGRYTGCPRVCYGYVFSDRHSVDGAADIVGPLISMLPVKCDIVSGSISALLATTQEDFARSIEHPHCSLHAIQGSSSTPLFNTALSIQKLPPQNLAEDSTAIKIEIAAVHDPTEYAVVLNVAYDEDVILCRLNYQKQQVSDSVAHEIVGTVKSALAAIITGPAKPSLSVLREITPPFAKMTAFETFDSKTADEVRRQAAAQCELVRSAVEDVFPCTTLQTESLASSMNDASQSMKQYVVPAKEEMPCDDLCAAFEVALASIPALRTRIVNLSSHGNLQVVTKPRPQWAESEDLQEYLAWDQDIGVRYGGQLCRLGRIEQEDGQDFVVLSAHPAVADRWTVRKCFDIVDRALRGEKSPKLLSMAGIIHSLNDGSLTANGIASWAARLEHHGDAVRFPTRAAVTQRGSSEVSTASLVLDNNLHNVKSQSALLQAAWALCLSRRTGQSKVLFGVWIDGHDSPLLNAENVSGRLGTVLPYALDVSHEDSFQKLLDATTKYSAEASMVMHSLSSYRSGLDQAEKEKMTAHVLRIDQQDTKEHDPVAGTFRDVRTRDAEFCTFDLMIDCIVGSEGTTIEMKSIANILDARQLNILIHQYDHAIKHIYEASREDGSRKLSETLTMSDYELELLRQWNSSNVSTVEGCLHTRIAHVSKRQPSAPAVCSPDVELSYTQLDSLAERVARRLRGVGVREGQVVPFLYKKSATPVVIMLGILKAGAAVLGLDSNSPTQRLQEICRDACASVIICASELQHKAEALSSSARILTLDLDMIRKLPDSNEVAAIDGDPSNLAYVIYTSGSTGKPKGIKVRHSNIMTSLISHLEPFGINTNTRMLQISSFAFDMSIVEIFQTLLGGGCICIPTEEERLHDVEGAISRTQANFMYTTPSLARLMDPSMASTLQTLVLMGESLTMDAVELWRSKLRLMACYGPAETAALSSCTDINVDQISNLGLPNGCKYWVVDETDHNILSPLGRVGELLIEGPIVSAGYIQNAERTAEAFISRPIWAGAISSSNREQIFYKTGDLVIQNADGSLAHCGRKDLQVKVRGFRIELSEIEYHIRKKFVDWHATALLVRPQDDTENALLVVFLTGTKGNSHAREDSPQLLAPVPALAKAMRKILSGCLPPYMVPDIFVPLSMVPLNASGKTDRRLLKALSEAKNVSELLKYSALIDRPFDGEAGAAVTEAQTHFQPLLTSDELVLRQLWSDVLVLPESSITKSSDWVASGGNSLKAIQLAAKARRQKLPITAIDVIRHPTLHGMAQLLSGTQPRTKLKSEPAGTAVVRPYSLLSTDTAVARFHAARSCGIAGGDIEDVYPCTPMQVAMMSQTLQRPGDYVAHWNMVLPDHVEPSRFAKAWTTVCRHIPILRTSIVDIPCQEGLVQVVHAPSLVDELLPEDGDEEEPGAVAVIDLGAPLSQARLRRCRTTGKYQFNWTAFHGIYDGWSASLILEALSTAYKGQSLPQFTPFHPFVEHTLSVTHSAKSEAFWRRQFEGIEVTHFPPLPEPSYLPRPESAFSYNVENLHPPTQGVTLPVILRAAWATLLASYAGTTETVFGAVVNGREIDIPGIDRMPAPTLATVPVRVSVASDLTVEMLLCNVQEQTMEMTPWDQTGLRLIAKASPEAEEACRFQTLLLVQPPSDKSWQSANGEVIIESVKIRSNSAAALLGPYGVVLECEQHENGRLHLQFNFDAKVVDNARISRIARQLEHILRKLCQVADQKDENTTIAMVKAAGNEDLQQIWQWNGSVPETVDECVDHLIAKTFETRPAAPAICAWDGSLTYSELNTLSARLAQYLVQRGIGPGKIVPLLFEKSMWNPVAAWAIIKAGGTSIMLDASLPTDRLATILEQVDVSLLLSSKLQCRLAEFLSKGVPVVVVDRESIEAIAVSTPSRKPVRDISKPSDTLYLCFTSGSTGQPKGIITSHANFSSALRHQSPHLSLGSSSRVFDFSSYSWDMAWYNLLHTLYAGGCLCIPSDAERKEDISGSMIRLNSNWIATTPTVASLIDDDALQNLAHIEVVGETPGQELLARLKQGGRLRHRNIYGPSECTVVATGSSDMRDSAHVGWCAGLVPWIADPDTGKHLTPIGCVGELWLEGPLVSQGYVGQPQLTEASFVDTPPFAAQGSPRPYQRMYRTGDLVRYEPDGSLSFLGRKDAQVKIRGQRLELSEVEFHCRRLLNSQNGHQAQAVAAELVKPHASRKPVLALFILPEGAQDMGEEEVVRHVQSMVMELDPRLAEVVPSYMIPSIYLPLTKIPISATGKLDCRELRRLGQTIKPIQETGSKPVFTAPATEKERVLQEIWAKTLTLPVSSLSVESRWSDIGGDSITAMQVIAAAHKQRIELKMGDLLRFQTIRRLTAATDTDDDKADEVLTVFRGVKPVRPDERVVLSPVQQWYLDNHSSADGFDITVYLELKSRTTPQILRAAIEKVMARHEMLRARFARDEQSRWTQCFHEDSQSSYELQVATGIAEEKRLPLMQRCCQQLNFHEGRLLSVVFFDGTPSSSDQDLFITLNHLVSDYWSWRIIVQDLEHILAGKEFVSAAPTSFLTWVRAQEQFAIAHLNTNITRSSQNQTVQAQPEYWSTAKKTMRIVNSFNVSAQETSAIVDYFAAKFQARPIEIIVGAIVASFAEAFPERASKLPPCYCTSNGRDAGGVDLSRTVGWFTGVFPVQVKLKEGEEANLQTVVQSSKAAHSALPRYSWSHLASKYYSPHKQQKDCEDVYELFLNFLGDSMKSLEEKSDSMFQIRPTPPGARPPESSNEWRLVASFEVSGHVAEGGFAFSVAYTCEAEKGERFVRCFRDTLHRMAMLAE</sequence>
<dbReference type="GO" id="GO:0005737">
    <property type="term" value="C:cytoplasm"/>
    <property type="evidence" value="ECO:0007669"/>
    <property type="project" value="TreeGrafter"/>
</dbReference>
<dbReference type="Pfam" id="PF00668">
    <property type="entry name" value="Condensation"/>
    <property type="match status" value="5"/>
</dbReference>
<evidence type="ECO:0000256" key="4">
    <source>
        <dbReference type="ARBA" id="ARBA00029454"/>
    </source>
</evidence>
<dbReference type="InterPro" id="IPR020806">
    <property type="entry name" value="PKS_PP-bd"/>
</dbReference>
<dbReference type="SUPFAM" id="SSF47336">
    <property type="entry name" value="ACP-like"/>
    <property type="match status" value="3"/>
</dbReference>
<dbReference type="Gene3D" id="3.30.300.30">
    <property type="match status" value="3"/>
</dbReference>
<evidence type="ECO:0000256" key="1">
    <source>
        <dbReference type="ARBA" id="ARBA00022450"/>
    </source>
</evidence>
<evidence type="ECO:0000259" key="5">
    <source>
        <dbReference type="PROSITE" id="PS50075"/>
    </source>
</evidence>
<dbReference type="PROSITE" id="PS00012">
    <property type="entry name" value="PHOSPHOPANTETHEINE"/>
    <property type="match status" value="3"/>
</dbReference>
<dbReference type="SMART" id="SM00823">
    <property type="entry name" value="PKS_PP"/>
    <property type="match status" value="3"/>
</dbReference>
<dbReference type="Gene3D" id="3.40.50.980">
    <property type="match status" value="2"/>
</dbReference>
<dbReference type="InterPro" id="IPR006162">
    <property type="entry name" value="Ppantetheine_attach_site"/>
</dbReference>
<dbReference type="InterPro" id="IPR045851">
    <property type="entry name" value="AMP-bd_C_sf"/>
</dbReference>
<dbReference type="InterPro" id="IPR001242">
    <property type="entry name" value="Condensation_dom"/>
</dbReference>
<comment type="similarity">
    <text evidence="4">Belongs to the NRP synthetase family.</text>
</comment>
<dbReference type="PANTHER" id="PTHR45527">
    <property type="entry name" value="NONRIBOSOMAL PEPTIDE SYNTHETASE"/>
    <property type="match status" value="1"/>
</dbReference>
<dbReference type="InterPro" id="IPR020845">
    <property type="entry name" value="AMP-binding_CS"/>
</dbReference>
<dbReference type="FunFam" id="3.30.559.30:FF:000003">
    <property type="entry name" value="Nonribosomal peptide synthase SidD"/>
    <property type="match status" value="1"/>
</dbReference>
<evidence type="ECO:0000256" key="2">
    <source>
        <dbReference type="ARBA" id="ARBA00022553"/>
    </source>
</evidence>
<dbReference type="SUPFAM" id="SSF52777">
    <property type="entry name" value="CoA-dependent acyltransferases"/>
    <property type="match status" value="10"/>
</dbReference>
<name>A0A2G5HHV5_CERBT</name>
<keyword evidence="2" id="KW-0597">Phosphoprotein</keyword>
<dbReference type="Pfam" id="PF00501">
    <property type="entry name" value="AMP-binding"/>
    <property type="match status" value="3"/>
</dbReference>
<proteinExistence type="inferred from homology"/>
<feature type="domain" description="Carrier" evidence="5">
    <location>
        <begin position="993"/>
        <end position="1069"/>
    </location>
</feature>
<dbReference type="PROSITE" id="PS50075">
    <property type="entry name" value="CARRIER"/>
    <property type="match status" value="3"/>
</dbReference>
<dbReference type="Gene3D" id="3.30.559.30">
    <property type="entry name" value="Nonribosomal peptide synthetase, condensation domain"/>
    <property type="match status" value="5"/>
</dbReference>
<dbReference type="InterPro" id="IPR009081">
    <property type="entry name" value="PP-bd_ACP"/>
</dbReference>
<dbReference type="InterPro" id="IPR000873">
    <property type="entry name" value="AMP-dep_synth/lig_dom"/>
</dbReference>
<dbReference type="InterPro" id="IPR023213">
    <property type="entry name" value="CAT-like_dom_sf"/>
</dbReference>
<dbReference type="InterPro" id="IPR010071">
    <property type="entry name" value="AA_adenyl_dom"/>
</dbReference>
<keyword evidence="1" id="KW-0596">Phosphopantetheine</keyword>
<dbReference type="Proteomes" id="UP000230605">
    <property type="component" value="Chromosome 7"/>
</dbReference>
<dbReference type="FunFam" id="3.30.300.30:FF:000015">
    <property type="entry name" value="Nonribosomal peptide synthase SidD"/>
    <property type="match status" value="3"/>
</dbReference>
<reference evidence="6 7" key="1">
    <citation type="submission" date="2015-10" db="EMBL/GenBank/DDBJ databases">
        <title>The cercosporin biosynthetic gene cluster was horizontally transferred to several fungal lineages and shown to be expanded in Cercospora beticola based on microsynteny with recipient genomes.</title>
        <authorList>
            <person name="De Jonge R."/>
            <person name="Ebert M.K."/>
            <person name="Suttle J.C."/>
            <person name="Jurick Ii W.M."/>
            <person name="Secor G.A."/>
            <person name="Thomma B.P."/>
            <person name="Van De Peer Y."/>
            <person name="Bolton M.D."/>
        </authorList>
    </citation>
    <scope>NUCLEOTIDE SEQUENCE [LARGE SCALE GENOMIC DNA]</scope>
    <source>
        <strain evidence="6 7">09-40</strain>
    </source>
</reference>
<dbReference type="PROSITE" id="PS00455">
    <property type="entry name" value="AMP_BINDING"/>
    <property type="match status" value="3"/>
</dbReference>
<evidence type="ECO:0000313" key="7">
    <source>
        <dbReference type="Proteomes" id="UP000230605"/>
    </source>
</evidence>
<protein>
    <submittedName>
        <fullName evidence="6">Nonribosomal peptide synthetase 8</fullName>
    </submittedName>
</protein>
<dbReference type="NCBIfam" id="NF003417">
    <property type="entry name" value="PRK04813.1"/>
    <property type="match status" value="3"/>
</dbReference>
<keyword evidence="3" id="KW-0436">Ligase</keyword>
<dbReference type="Gene3D" id="3.40.50.12780">
    <property type="entry name" value="N-terminal domain of ligase-like"/>
    <property type="match status" value="2"/>
</dbReference>
<dbReference type="CDD" id="cd19542">
    <property type="entry name" value="CT_NRPS-like"/>
    <property type="match status" value="1"/>
</dbReference>
<dbReference type="GO" id="GO:0016874">
    <property type="term" value="F:ligase activity"/>
    <property type="evidence" value="ECO:0007669"/>
    <property type="project" value="UniProtKB-KW"/>
</dbReference>
<evidence type="ECO:0000313" key="6">
    <source>
        <dbReference type="EMBL" id="PIA92120.1"/>
    </source>
</evidence>
<dbReference type="GO" id="GO:0031177">
    <property type="term" value="F:phosphopantetheine binding"/>
    <property type="evidence" value="ECO:0007669"/>
    <property type="project" value="InterPro"/>
</dbReference>
<feature type="domain" description="Carrier" evidence="5">
    <location>
        <begin position="3650"/>
        <end position="3726"/>
    </location>
</feature>
<dbReference type="Pfam" id="PF00550">
    <property type="entry name" value="PP-binding"/>
    <property type="match status" value="3"/>
</dbReference>
<dbReference type="SUPFAM" id="SSF56801">
    <property type="entry name" value="Acetyl-CoA synthetase-like"/>
    <property type="match status" value="3"/>
</dbReference>
<dbReference type="Gene3D" id="2.30.38.10">
    <property type="entry name" value="Luciferase, Domain 3"/>
    <property type="match status" value="1"/>
</dbReference>
<dbReference type="Gene3D" id="1.10.1200.10">
    <property type="entry name" value="ACP-like"/>
    <property type="match status" value="3"/>
</dbReference>
<dbReference type="EMBL" id="LKMD01000106">
    <property type="protein sequence ID" value="PIA92120.1"/>
    <property type="molecule type" value="Genomic_DNA"/>
</dbReference>
<dbReference type="Gene3D" id="3.30.559.10">
    <property type="entry name" value="Chloramphenicol acetyltransferase-like domain"/>
    <property type="match status" value="5"/>
</dbReference>
<accession>A0A2G5HHV5</accession>
<dbReference type="CDD" id="cd05918">
    <property type="entry name" value="A_NRPS_SidN3_like"/>
    <property type="match status" value="3"/>
</dbReference>
<evidence type="ECO:0000256" key="3">
    <source>
        <dbReference type="ARBA" id="ARBA00022598"/>
    </source>
</evidence>
<organism evidence="6 7">
    <name type="scientific">Cercospora beticola</name>
    <name type="common">Sugarbeet leaf spot fungus</name>
    <dbReference type="NCBI Taxonomy" id="122368"/>
    <lineage>
        <taxon>Eukaryota</taxon>
        <taxon>Fungi</taxon>
        <taxon>Dikarya</taxon>
        <taxon>Ascomycota</taxon>
        <taxon>Pezizomycotina</taxon>
        <taxon>Dothideomycetes</taxon>
        <taxon>Dothideomycetidae</taxon>
        <taxon>Mycosphaerellales</taxon>
        <taxon>Mycosphaerellaceae</taxon>
        <taxon>Cercospora</taxon>
    </lineage>
</organism>
<gene>
    <name evidence="6" type="ORF">CB0940_09011</name>
</gene>
<dbReference type="GO" id="GO:0043041">
    <property type="term" value="P:amino acid activation for nonribosomal peptide biosynthetic process"/>
    <property type="evidence" value="ECO:0007669"/>
    <property type="project" value="TreeGrafter"/>
</dbReference>
<dbReference type="InterPro" id="IPR042099">
    <property type="entry name" value="ANL_N_sf"/>
</dbReference>
<dbReference type="PANTHER" id="PTHR45527:SF3">
    <property type="entry name" value="SIDEROPHORE SYNTHETASE (EUROFUNG)"/>
    <property type="match status" value="1"/>
</dbReference>
<dbReference type="InterPro" id="IPR036736">
    <property type="entry name" value="ACP-like_sf"/>
</dbReference>
<dbReference type="GO" id="GO:0044550">
    <property type="term" value="P:secondary metabolite biosynthetic process"/>
    <property type="evidence" value="ECO:0007669"/>
    <property type="project" value="TreeGrafter"/>
</dbReference>
<comment type="caution">
    <text evidence="6">The sequence shown here is derived from an EMBL/GenBank/DDBJ whole genome shotgun (WGS) entry which is preliminary data.</text>
</comment>